<dbReference type="Pfam" id="PF04542">
    <property type="entry name" value="Sigma70_r2"/>
    <property type="match status" value="1"/>
</dbReference>
<dbReference type="Gene3D" id="1.10.10.10">
    <property type="entry name" value="Winged helix-like DNA-binding domain superfamily/Winged helix DNA-binding domain"/>
    <property type="match status" value="1"/>
</dbReference>
<feature type="domain" description="RNA polymerase sigma factor 70 region 4 type 2" evidence="7">
    <location>
        <begin position="139"/>
        <end position="187"/>
    </location>
</feature>
<evidence type="ECO:0000256" key="2">
    <source>
        <dbReference type="ARBA" id="ARBA00023015"/>
    </source>
</evidence>
<dbReference type="InterPro" id="IPR013325">
    <property type="entry name" value="RNA_pol_sigma_r2"/>
</dbReference>
<dbReference type="EMBL" id="FOEG01000006">
    <property type="protein sequence ID" value="SEP01471.1"/>
    <property type="molecule type" value="Genomic_DNA"/>
</dbReference>
<dbReference type="InterPro" id="IPR039425">
    <property type="entry name" value="RNA_pol_sigma-70-like"/>
</dbReference>
<evidence type="ECO:0000256" key="4">
    <source>
        <dbReference type="ARBA" id="ARBA00023163"/>
    </source>
</evidence>
<keyword evidence="2" id="KW-0805">Transcription regulation</keyword>
<dbReference type="GO" id="GO:0016987">
    <property type="term" value="F:sigma factor activity"/>
    <property type="evidence" value="ECO:0007669"/>
    <property type="project" value="UniProtKB-KW"/>
</dbReference>
<evidence type="ECO:0000259" key="7">
    <source>
        <dbReference type="Pfam" id="PF08281"/>
    </source>
</evidence>
<evidence type="ECO:0000256" key="5">
    <source>
        <dbReference type="SAM" id="MobiDB-lite"/>
    </source>
</evidence>
<keyword evidence="4" id="KW-0804">Transcription</keyword>
<name>A0A1H8UE74_9GAMM</name>
<dbReference type="SUPFAM" id="SSF88659">
    <property type="entry name" value="Sigma3 and sigma4 domains of RNA polymerase sigma factors"/>
    <property type="match status" value="1"/>
</dbReference>
<dbReference type="InterPro" id="IPR036388">
    <property type="entry name" value="WH-like_DNA-bd_sf"/>
</dbReference>
<dbReference type="Gene3D" id="1.10.1740.10">
    <property type="match status" value="1"/>
</dbReference>
<dbReference type="PANTHER" id="PTHR43133">
    <property type="entry name" value="RNA POLYMERASE ECF-TYPE SIGMA FACTO"/>
    <property type="match status" value="1"/>
</dbReference>
<dbReference type="InterPro" id="IPR013249">
    <property type="entry name" value="RNA_pol_sigma70_r4_t2"/>
</dbReference>
<dbReference type="InterPro" id="IPR014284">
    <property type="entry name" value="RNA_pol_sigma-70_dom"/>
</dbReference>
<reference evidence="8 9" key="1">
    <citation type="submission" date="2016-10" db="EMBL/GenBank/DDBJ databases">
        <authorList>
            <person name="de Groot N.N."/>
        </authorList>
    </citation>
    <scope>NUCLEOTIDE SEQUENCE [LARGE SCALE GENOMIC DNA]</scope>
    <source>
        <strain evidence="8 9">CGMCC 1.6291</strain>
    </source>
</reference>
<evidence type="ECO:0000259" key="6">
    <source>
        <dbReference type="Pfam" id="PF04542"/>
    </source>
</evidence>
<comment type="similarity">
    <text evidence="1">Belongs to the sigma-70 factor family. ECF subfamily.</text>
</comment>
<dbReference type="InterPro" id="IPR007627">
    <property type="entry name" value="RNA_pol_sigma70_r2"/>
</dbReference>
<dbReference type="GO" id="GO:0003677">
    <property type="term" value="F:DNA binding"/>
    <property type="evidence" value="ECO:0007669"/>
    <property type="project" value="InterPro"/>
</dbReference>
<accession>A0A1H8UE74</accession>
<gene>
    <name evidence="8" type="ORF">SAMN04488052_106136</name>
</gene>
<proteinExistence type="inferred from homology"/>
<evidence type="ECO:0000256" key="1">
    <source>
        <dbReference type="ARBA" id="ARBA00010641"/>
    </source>
</evidence>
<dbReference type="Pfam" id="PF08281">
    <property type="entry name" value="Sigma70_r4_2"/>
    <property type="match status" value="1"/>
</dbReference>
<dbReference type="AlphaFoldDB" id="A0A1H8UE74"/>
<organism evidence="8 9">
    <name type="scientific">Aquisalimonas asiatica</name>
    <dbReference type="NCBI Taxonomy" id="406100"/>
    <lineage>
        <taxon>Bacteria</taxon>
        <taxon>Pseudomonadati</taxon>
        <taxon>Pseudomonadota</taxon>
        <taxon>Gammaproteobacteria</taxon>
        <taxon>Chromatiales</taxon>
        <taxon>Ectothiorhodospiraceae</taxon>
        <taxon>Aquisalimonas</taxon>
    </lineage>
</organism>
<dbReference type="PANTHER" id="PTHR43133:SF59">
    <property type="entry name" value="ECF RNA POLYMERASE SIGMA FACTOR SIGR"/>
    <property type="match status" value="1"/>
</dbReference>
<evidence type="ECO:0000256" key="3">
    <source>
        <dbReference type="ARBA" id="ARBA00023082"/>
    </source>
</evidence>
<dbReference type="GO" id="GO:0006352">
    <property type="term" value="P:DNA-templated transcription initiation"/>
    <property type="evidence" value="ECO:0007669"/>
    <property type="project" value="InterPro"/>
</dbReference>
<dbReference type="Proteomes" id="UP000199657">
    <property type="component" value="Unassembled WGS sequence"/>
</dbReference>
<feature type="region of interest" description="Disordered" evidence="5">
    <location>
        <begin position="198"/>
        <end position="219"/>
    </location>
</feature>
<keyword evidence="9" id="KW-1185">Reference proteome</keyword>
<dbReference type="STRING" id="406100.SAMN04488052_106136"/>
<evidence type="ECO:0000313" key="8">
    <source>
        <dbReference type="EMBL" id="SEP01471.1"/>
    </source>
</evidence>
<dbReference type="SUPFAM" id="SSF88946">
    <property type="entry name" value="Sigma2 domain of RNA polymerase sigma factors"/>
    <property type="match status" value="1"/>
</dbReference>
<dbReference type="RefSeq" id="WP_091644881.1">
    <property type="nucleotide sequence ID" value="NZ_FOEG01000006.1"/>
</dbReference>
<dbReference type="OrthoDB" id="9797134at2"/>
<protein>
    <submittedName>
        <fullName evidence="8">RNA polymerase sigma-70 factor, ECF subfamily</fullName>
    </submittedName>
</protein>
<keyword evidence="3" id="KW-0731">Sigma factor</keyword>
<evidence type="ECO:0000313" key="9">
    <source>
        <dbReference type="Proteomes" id="UP000199657"/>
    </source>
</evidence>
<dbReference type="InterPro" id="IPR013324">
    <property type="entry name" value="RNA_pol_sigma_r3/r4-like"/>
</dbReference>
<sequence>MTAGENSETRQREALRRRFEEELEGLLDRLYGTALRLTRDPDDAEDVVAEAVERAWEKLPELRDWARFEGWLFRILNNTFVSLWRRRRCRQDRETPWDALPPDAGEATSFSLFHKLHQPFLLWWGTPETQFVDTLDQDDLARAVDALPDAYRVVVVLVELQGYTYEEAAALLGVPVGTIRSRLSRGRGLLQKALWDYGRQAEHGGPPHPTRPGTGEEPQ</sequence>
<feature type="domain" description="RNA polymerase sigma-70 region 2" evidence="6">
    <location>
        <begin position="26"/>
        <end position="88"/>
    </location>
</feature>
<dbReference type="NCBIfam" id="TIGR02937">
    <property type="entry name" value="sigma70-ECF"/>
    <property type="match status" value="1"/>
</dbReference>
<dbReference type="CDD" id="cd06171">
    <property type="entry name" value="Sigma70_r4"/>
    <property type="match status" value="1"/>
</dbReference>